<reference evidence="1" key="1">
    <citation type="submission" date="2020-09" db="EMBL/GenBank/DDBJ databases">
        <title>Genome-Enabled Discovery of Anthraquinone Biosynthesis in Senna tora.</title>
        <authorList>
            <person name="Kang S.-H."/>
            <person name="Pandey R.P."/>
            <person name="Lee C.-M."/>
            <person name="Sim J.-S."/>
            <person name="Jeong J.-T."/>
            <person name="Choi B.-S."/>
            <person name="Jung M."/>
            <person name="Ginzburg D."/>
            <person name="Zhao K."/>
            <person name="Won S.Y."/>
            <person name="Oh T.-J."/>
            <person name="Yu Y."/>
            <person name="Kim N.-H."/>
            <person name="Lee O.R."/>
            <person name="Lee T.-H."/>
            <person name="Bashyal P."/>
            <person name="Kim T.-S."/>
            <person name="Lee W.-H."/>
            <person name="Kawkins C."/>
            <person name="Kim C.-K."/>
            <person name="Kim J.S."/>
            <person name="Ahn B.O."/>
            <person name="Rhee S.Y."/>
            <person name="Sohng J.K."/>
        </authorList>
    </citation>
    <scope>NUCLEOTIDE SEQUENCE</scope>
    <source>
        <tissue evidence="1">Leaf</tissue>
    </source>
</reference>
<dbReference type="AlphaFoldDB" id="A0A834W2K3"/>
<sequence length="21" mass="2218">MAPQALKRAEGAILDVNLGSY</sequence>
<evidence type="ECO:0000313" key="1">
    <source>
        <dbReference type="EMBL" id="KAF7806947.1"/>
    </source>
</evidence>
<protein>
    <submittedName>
        <fullName evidence="1">Uncharacterized protein</fullName>
    </submittedName>
</protein>
<evidence type="ECO:0000313" key="2">
    <source>
        <dbReference type="Proteomes" id="UP000634136"/>
    </source>
</evidence>
<comment type="caution">
    <text evidence="1">The sequence shown here is derived from an EMBL/GenBank/DDBJ whole genome shotgun (WGS) entry which is preliminary data.</text>
</comment>
<gene>
    <name evidence="1" type="ORF">G2W53_039108</name>
</gene>
<keyword evidence="2" id="KW-1185">Reference proteome</keyword>
<proteinExistence type="predicted"/>
<accession>A0A834W2K3</accession>
<dbReference type="Proteomes" id="UP000634136">
    <property type="component" value="Unassembled WGS sequence"/>
</dbReference>
<dbReference type="EMBL" id="JAAIUW010000012">
    <property type="protein sequence ID" value="KAF7806947.1"/>
    <property type="molecule type" value="Genomic_DNA"/>
</dbReference>
<organism evidence="1 2">
    <name type="scientific">Senna tora</name>
    <dbReference type="NCBI Taxonomy" id="362788"/>
    <lineage>
        <taxon>Eukaryota</taxon>
        <taxon>Viridiplantae</taxon>
        <taxon>Streptophyta</taxon>
        <taxon>Embryophyta</taxon>
        <taxon>Tracheophyta</taxon>
        <taxon>Spermatophyta</taxon>
        <taxon>Magnoliopsida</taxon>
        <taxon>eudicotyledons</taxon>
        <taxon>Gunneridae</taxon>
        <taxon>Pentapetalae</taxon>
        <taxon>rosids</taxon>
        <taxon>fabids</taxon>
        <taxon>Fabales</taxon>
        <taxon>Fabaceae</taxon>
        <taxon>Caesalpinioideae</taxon>
        <taxon>Cassia clade</taxon>
        <taxon>Senna</taxon>
    </lineage>
</organism>
<name>A0A834W2K3_9FABA</name>